<feature type="region of interest" description="Disordered" evidence="1">
    <location>
        <begin position="71"/>
        <end position="109"/>
    </location>
</feature>
<name>A0A4C1YHN4_EUMVA</name>
<evidence type="ECO:0000256" key="1">
    <source>
        <dbReference type="SAM" id="MobiDB-lite"/>
    </source>
</evidence>
<feature type="compositionally biased region" description="Basic and acidic residues" evidence="1">
    <location>
        <begin position="95"/>
        <end position="109"/>
    </location>
</feature>
<feature type="compositionally biased region" description="Polar residues" evidence="1">
    <location>
        <begin position="71"/>
        <end position="80"/>
    </location>
</feature>
<accession>A0A4C1YHN4</accession>
<sequence>MDAECERARNPTRAARGGCRYVCHSIRDDLFAVARAAARTTAVRQLSVTEEVEITLWRARQRRGDRCRVTYDNNTLSGANSPRKRRPAENIQGLESKDNIEGNDSERSSWDGLRVNCLRAFSWTPPELGKWVECPSEQT</sequence>
<evidence type="ECO:0000313" key="3">
    <source>
        <dbReference type="Proteomes" id="UP000299102"/>
    </source>
</evidence>
<dbReference type="EMBL" id="BGZK01001254">
    <property type="protein sequence ID" value="GBP75598.1"/>
    <property type="molecule type" value="Genomic_DNA"/>
</dbReference>
<proteinExistence type="predicted"/>
<gene>
    <name evidence="2" type="ORF">EVAR_43504_1</name>
</gene>
<evidence type="ECO:0000313" key="2">
    <source>
        <dbReference type="EMBL" id="GBP75598.1"/>
    </source>
</evidence>
<organism evidence="2 3">
    <name type="scientific">Eumeta variegata</name>
    <name type="common">Bagworm moth</name>
    <name type="synonym">Eumeta japonica</name>
    <dbReference type="NCBI Taxonomy" id="151549"/>
    <lineage>
        <taxon>Eukaryota</taxon>
        <taxon>Metazoa</taxon>
        <taxon>Ecdysozoa</taxon>
        <taxon>Arthropoda</taxon>
        <taxon>Hexapoda</taxon>
        <taxon>Insecta</taxon>
        <taxon>Pterygota</taxon>
        <taxon>Neoptera</taxon>
        <taxon>Endopterygota</taxon>
        <taxon>Lepidoptera</taxon>
        <taxon>Glossata</taxon>
        <taxon>Ditrysia</taxon>
        <taxon>Tineoidea</taxon>
        <taxon>Psychidae</taxon>
        <taxon>Oiketicinae</taxon>
        <taxon>Eumeta</taxon>
    </lineage>
</organism>
<protein>
    <submittedName>
        <fullName evidence="2">Uncharacterized protein</fullName>
    </submittedName>
</protein>
<comment type="caution">
    <text evidence="2">The sequence shown here is derived from an EMBL/GenBank/DDBJ whole genome shotgun (WGS) entry which is preliminary data.</text>
</comment>
<keyword evidence="3" id="KW-1185">Reference proteome</keyword>
<dbReference type="Proteomes" id="UP000299102">
    <property type="component" value="Unassembled WGS sequence"/>
</dbReference>
<dbReference type="AlphaFoldDB" id="A0A4C1YHN4"/>
<reference evidence="2 3" key="1">
    <citation type="journal article" date="2019" name="Commun. Biol.">
        <title>The bagworm genome reveals a unique fibroin gene that provides high tensile strength.</title>
        <authorList>
            <person name="Kono N."/>
            <person name="Nakamura H."/>
            <person name="Ohtoshi R."/>
            <person name="Tomita M."/>
            <person name="Numata K."/>
            <person name="Arakawa K."/>
        </authorList>
    </citation>
    <scope>NUCLEOTIDE SEQUENCE [LARGE SCALE GENOMIC DNA]</scope>
</reference>